<sequence>MRSTALGAENVRQKTPGSTTSYRKYRLGAKPLDTGNCREIIILPTVLPGNSKDTR</sequence>
<organism evidence="2 3">
    <name type="scientific">Acidisarcina polymorpha</name>
    <dbReference type="NCBI Taxonomy" id="2211140"/>
    <lineage>
        <taxon>Bacteria</taxon>
        <taxon>Pseudomonadati</taxon>
        <taxon>Acidobacteriota</taxon>
        <taxon>Terriglobia</taxon>
        <taxon>Terriglobales</taxon>
        <taxon>Acidobacteriaceae</taxon>
        <taxon>Acidisarcina</taxon>
    </lineage>
</organism>
<gene>
    <name evidence="2" type="ORF">ACPOL_0169</name>
</gene>
<dbReference type="Proteomes" id="UP000253606">
    <property type="component" value="Chromosome"/>
</dbReference>
<evidence type="ECO:0000313" key="2">
    <source>
        <dbReference type="EMBL" id="AXC09554.1"/>
    </source>
</evidence>
<proteinExistence type="predicted"/>
<evidence type="ECO:0000256" key="1">
    <source>
        <dbReference type="SAM" id="MobiDB-lite"/>
    </source>
</evidence>
<dbReference type="KEGG" id="abas:ACPOL_0169"/>
<protein>
    <submittedName>
        <fullName evidence="2">Uncharacterized protein</fullName>
    </submittedName>
</protein>
<dbReference type="EMBL" id="CP030840">
    <property type="protein sequence ID" value="AXC09554.1"/>
    <property type="molecule type" value="Genomic_DNA"/>
</dbReference>
<evidence type="ECO:0000313" key="3">
    <source>
        <dbReference type="Proteomes" id="UP000253606"/>
    </source>
</evidence>
<name>A0A2Z5FSW2_9BACT</name>
<keyword evidence="3" id="KW-1185">Reference proteome</keyword>
<accession>A0A2Z5FSW2</accession>
<dbReference type="AlphaFoldDB" id="A0A2Z5FSW2"/>
<reference evidence="2 3" key="1">
    <citation type="journal article" date="2018" name="Front. Microbiol.">
        <title>Hydrolytic Capabilities as a Key to Environmental Success: Chitinolytic and Cellulolytic Acidobacteria From Acidic Sub-arctic Soils and Boreal Peatlands.</title>
        <authorList>
            <person name="Belova S.E."/>
            <person name="Ravin N.V."/>
            <person name="Pankratov T.A."/>
            <person name="Rakitin A.L."/>
            <person name="Ivanova A.A."/>
            <person name="Beletsky A.V."/>
            <person name="Mardanov A.V."/>
            <person name="Sinninghe Damste J.S."/>
            <person name="Dedysh S.N."/>
        </authorList>
    </citation>
    <scope>NUCLEOTIDE SEQUENCE [LARGE SCALE GENOMIC DNA]</scope>
    <source>
        <strain evidence="2 3">SBC82</strain>
    </source>
</reference>
<feature type="region of interest" description="Disordered" evidence="1">
    <location>
        <begin position="1"/>
        <end position="21"/>
    </location>
</feature>